<dbReference type="CDD" id="cd14017">
    <property type="entry name" value="STKc_TTBK"/>
    <property type="match status" value="1"/>
</dbReference>
<dbReference type="PROSITE" id="PS00107">
    <property type="entry name" value="PROTEIN_KINASE_ATP"/>
    <property type="match status" value="1"/>
</dbReference>
<gene>
    <name evidence="10" type="ORF">XAT740_LOCUS58388</name>
</gene>
<dbReference type="FunFam" id="3.30.200.20:FF:000358">
    <property type="entry name" value="Tau tubulin kinase 2b"/>
    <property type="match status" value="1"/>
</dbReference>
<protein>
    <recommendedName>
        <fullName evidence="9">Protein kinase domain-containing protein</fullName>
    </recommendedName>
</protein>
<dbReference type="InterPro" id="IPR017441">
    <property type="entry name" value="Protein_kinase_ATP_BS"/>
</dbReference>
<feature type="region of interest" description="Disordered" evidence="8">
    <location>
        <begin position="366"/>
        <end position="559"/>
    </location>
</feature>
<dbReference type="AlphaFoldDB" id="A0A816G453"/>
<evidence type="ECO:0000256" key="8">
    <source>
        <dbReference type="SAM" id="MobiDB-lite"/>
    </source>
</evidence>
<dbReference type="FunFam" id="1.10.510.10:FF:000481">
    <property type="entry name" value="Asator, isoform D"/>
    <property type="match status" value="1"/>
</dbReference>
<evidence type="ECO:0000313" key="11">
    <source>
        <dbReference type="Proteomes" id="UP000663828"/>
    </source>
</evidence>
<evidence type="ECO:0000256" key="2">
    <source>
        <dbReference type="ARBA" id="ARBA00022679"/>
    </source>
</evidence>
<dbReference type="Proteomes" id="UP000663828">
    <property type="component" value="Unassembled WGS sequence"/>
</dbReference>
<dbReference type="PROSITE" id="PS50011">
    <property type="entry name" value="PROTEIN_KINASE_DOM"/>
    <property type="match status" value="1"/>
</dbReference>
<feature type="compositionally biased region" description="Polar residues" evidence="8">
    <location>
        <begin position="408"/>
        <end position="424"/>
    </location>
</feature>
<feature type="compositionally biased region" description="Polar residues" evidence="8">
    <location>
        <begin position="488"/>
        <end position="521"/>
    </location>
</feature>
<evidence type="ECO:0000256" key="5">
    <source>
        <dbReference type="ARBA" id="ARBA00022840"/>
    </source>
</evidence>
<dbReference type="GO" id="GO:0004674">
    <property type="term" value="F:protein serine/threonine kinase activity"/>
    <property type="evidence" value="ECO:0007669"/>
    <property type="project" value="UniProtKB-KW"/>
</dbReference>
<keyword evidence="3 7" id="KW-0547">Nucleotide-binding</keyword>
<dbReference type="EMBL" id="CAJNOR010012729">
    <property type="protein sequence ID" value="CAF1669451.1"/>
    <property type="molecule type" value="Genomic_DNA"/>
</dbReference>
<keyword evidence="5 7" id="KW-0067">ATP-binding</keyword>
<feature type="binding site" evidence="7">
    <location>
        <position position="46"/>
    </location>
    <ligand>
        <name>ATP</name>
        <dbReference type="ChEBI" id="CHEBI:30616"/>
    </ligand>
</feature>
<keyword evidence="1" id="KW-0723">Serine/threonine-protein kinase</keyword>
<feature type="compositionally biased region" description="Polar residues" evidence="8">
    <location>
        <begin position="615"/>
        <end position="639"/>
    </location>
</feature>
<proteinExistence type="inferred from homology"/>
<dbReference type="SUPFAM" id="SSF56112">
    <property type="entry name" value="Protein kinase-like (PK-like)"/>
    <property type="match status" value="1"/>
</dbReference>
<dbReference type="InterPro" id="IPR047916">
    <property type="entry name" value="TTBK_Asator-like_STKc"/>
</dbReference>
<feature type="non-terminal residue" evidence="10">
    <location>
        <position position="666"/>
    </location>
</feature>
<feature type="region of interest" description="Disordered" evidence="8">
    <location>
        <begin position="601"/>
        <end position="642"/>
    </location>
</feature>
<dbReference type="Pfam" id="PF00069">
    <property type="entry name" value="Pkinase"/>
    <property type="match status" value="1"/>
</dbReference>
<dbReference type="PANTHER" id="PTHR11909">
    <property type="entry name" value="CASEIN KINASE-RELATED"/>
    <property type="match status" value="1"/>
</dbReference>
<accession>A0A816G453</accession>
<evidence type="ECO:0000313" key="10">
    <source>
        <dbReference type="EMBL" id="CAF1669451.1"/>
    </source>
</evidence>
<reference evidence="10" key="1">
    <citation type="submission" date="2021-02" db="EMBL/GenBank/DDBJ databases">
        <authorList>
            <person name="Nowell W R."/>
        </authorList>
    </citation>
    <scope>NUCLEOTIDE SEQUENCE</scope>
</reference>
<evidence type="ECO:0000256" key="7">
    <source>
        <dbReference type="PROSITE-ProRule" id="PRU10141"/>
    </source>
</evidence>
<dbReference type="InterPro" id="IPR011009">
    <property type="entry name" value="Kinase-like_dom_sf"/>
</dbReference>
<name>A0A816G453_ADIRI</name>
<feature type="compositionally biased region" description="Low complexity" evidence="8">
    <location>
        <begin position="439"/>
        <end position="477"/>
    </location>
</feature>
<dbReference type="InterPro" id="IPR000719">
    <property type="entry name" value="Prot_kinase_dom"/>
</dbReference>
<sequence length="666" mass="74455">MSEADLLQPGNVVRERWKVNTKIGGGGFGQIYEAYDLVTKENVALKLESAKQAKQVLKMEVTVLRRLQGKDHVCKFLGGGTNELYNYVVMTLQGKNLAELRRGQARQCFSLSTSLRISLQILQAIESIHAIGFLHRDIKPSNFSMGRLPTTCRKVYMLDFGLARKYTNAEGSVRAARPQAGFRGTVRYASVNAHKNKEMGRHDDLWSLFYMLIEFITGQLPWRRIKDKEQVGQMKEKYDHTNFLKSLPSEFKQFVEHIQELRYEDKPDYDLLQNLFRTSIARRGYKDSDLYDWEKESNGVDDESLTPNSGVQQQPQTQTQQPVLTSINNKISVDMTKALMTAQPGGLSTTMNIRQQATEADTLDERWKQSNGGGGGRQSGGASDHSPFSPRRNIPKSLDRNSRRGYASSPTGPGNTTPQQNANMTDKDLSLSKKQSISQQQQQQQQQQQHQQQHQQYQQQQQQQQQQQRTPLTTTPLDNNNKDAWKTVTGTNAPLSELSQRLRRTTPTTKSNTAEPLTPSNKFPGGKSTGKEDSPASVSYSDSGKPRTGTGLSTLNRSHQLKSTERLNELQQMPQNGSSAFVNLDESPSPGTNQMSNVMYTSAGGTEHGKPPKTPRSNRTTNSRSDAIAPTTRQTTNRGGDSEAISIPAATYAMKLGPQTVMSQWM</sequence>
<evidence type="ECO:0000256" key="6">
    <source>
        <dbReference type="ARBA" id="ARBA00061588"/>
    </source>
</evidence>
<comment type="caution">
    <text evidence="10">The sequence shown here is derived from an EMBL/GenBank/DDBJ whole genome shotgun (WGS) entry which is preliminary data.</text>
</comment>
<comment type="similarity">
    <text evidence="6">Belongs to the protein kinase superfamily. CK1 Ser/Thr protein kinase family.</text>
</comment>
<organism evidence="10 11">
    <name type="scientific">Adineta ricciae</name>
    <name type="common">Rotifer</name>
    <dbReference type="NCBI Taxonomy" id="249248"/>
    <lineage>
        <taxon>Eukaryota</taxon>
        <taxon>Metazoa</taxon>
        <taxon>Spiralia</taxon>
        <taxon>Gnathifera</taxon>
        <taxon>Rotifera</taxon>
        <taxon>Eurotatoria</taxon>
        <taxon>Bdelloidea</taxon>
        <taxon>Adinetida</taxon>
        <taxon>Adinetidae</taxon>
        <taxon>Adineta</taxon>
    </lineage>
</organism>
<evidence type="ECO:0000256" key="3">
    <source>
        <dbReference type="ARBA" id="ARBA00022741"/>
    </source>
</evidence>
<keyword evidence="4" id="KW-0418">Kinase</keyword>
<keyword evidence="11" id="KW-1185">Reference proteome</keyword>
<evidence type="ECO:0000256" key="4">
    <source>
        <dbReference type="ARBA" id="ARBA00022777"/>
    </source>
</evidence>
<feature type="domain" description="Protein kinase" evidence="9">
    <location>
        <begin position="17"/>
        <end position="276"/>
    </location>
</feature>
<dbReference type="GO" id="GO:0005524">
    <property type="term" value="F:ATP binding"/>
    <property type="evidence" value="ECO:0007669"/>
    <property type="project" value="UniProtKB-UniRule"/>
</dbReference>
<dbReference type="SMART" id="SM00220">
    <property type="entry name" value="S_TKc"/>
    <property type="match status" value="1"/>
</dbReference>
<dbReference type="InterPro" id="IPR050235">
    <property type="entry name" value="CK1_Ser-Thr_kinase"/>
</dbReference>
<evidence type="ECO:0000259" key="9">
    <source>
        <dbReference type="PROSITE" id="PS50011"/>
    </source>
</evidence>
<dbReference type="GO" id="GO:0015630">
    <property type="term" value="C:microtubule cytoskeleton"/>
    <property type="evidence" value="ECO:0007669"/>
    <property type="project" value="UniProtKB-ARBA"/>
</dbReference>
<feature type="region of interest" description="Disordered" evidence="8">
    <location>
        <begin position="297"/>
        <end position="323"/>
    </location>
</feature>
<keyword evidence="2" id="KW-0808">Transferase</keyword>
<evidence type="ECO:0000256" key="1">
    <source>
        <dbReference type="ARBA" id="ARBA00022527"/>
    </source>
</evidence>
<feature type="compositionally biased region" description="Low complexity" evidence="8">
    <location>
        <begin position="312"/>
        <end position="322"/>
    </location>
</feature>
<dbReference type="Gene3D" id="1.10.510.10">
    <property type="entry name" value="Transferase(Phosphotransferase) domain 1"/>
    <property type="match status" value="1"/>
</dbReference>
<feature type="non-terminal residue" evidence="10">
    <location>
        <position position="1"/>
    </location>
</feature>